<gene>
    <name evidence="1" type="ORF">MD483_14440</name>
</gene>
<accession>A0A9X3CFW6</accession>
<comment type="caution">
    <text evidence="1">The sequence shown here is derived from an EMBL/GenBank/DDBJ whole genome shotgun (WGS) entry which is preliminary data.</text>
</comment>
<dbReference type="InterPro" id="IPR038607">
    <property type="entry name" value="PhoD-like_sf"/>
</dbReference>
<dbReference type="PANTHER" id="PTHR37031">
    <property type="entry name" value="METALLOPHOSPHATASE BINDING DOMAIN PROTEIN"/>
    <property type="match status" value="1"/>
</dbReference>
<dbReference type="CDD" id="cd07389">
    <property type="entry name" value="MPP_PhoD"/>
    <property type="match status" value="1"/>
</dbReference>
<dbReference type="SUPFAM" id="SSF56300">
    <property type="entry name" value="Metallo-dependent phosphatases"/>
    <property type="match status" value="1"/>
</dbReference>
<dbReference type="InterPro" id="IPR029052">
    <property type="entry name" value="Metallo-depent_PP-like"/>
</dbReference>
<dbReference type="Gene3D" id="3.60.21.70">
    <property type="entry name" value="PhoD-like phosphatase"/>
    <property type="match status" value="1"/>
</dbReference>
<dbReference type="InterPro" id="IPR018946">
    <property type="entry name" value="PhoD-like_MPP"/>
</dbReference>
<dbReference type="AlphaFoldDB" id="A0A9X3CFW6"/>
<organism evidence="1 2">
    <name type="scientific">Vibrio paucivorans</name>
    <dbReference type="NCBI Taxonomy" id="2829489"/>
    <lineage>
        <taxon>Bacteria</taxon>
        <taxon>Pseudomonadati</taxon>
        <taxon>Pseudomonadota</taxon>
        <taxon>Gammaproteobacteria</taxon>
        <taxon>Vibrionales</taxon>
        <taxon>Vibrionaceae</taxon>
        <taxon>Vibrio</taxon>
    </lineage>
</organism>
<dbReference type="EMBL" id="JAKRRX010000087">
    <property type="protein sequence ID" value="MCW8335016.1"/>
    <property type="molecule type" value="Genomic_DNA"/>
</dbReference>
<dbReference type="RefSeq" id="WP_265688297.1">
    <property type="nucleotide sequence ID" value="NZ_JAKRRX010000087.1"/>
</dbReference>
<sequence>MSNELPLILAGPLLRKTTPNEIVFWLTTSKPLQGEFHLYDDTNSMPIYQAPLAECHQIKVGEHAYVVLAQFKSEFPQDQALSYDFVTPYGDLSELVPDLTYQDEQRPTFKISTKADYILHGSCRNPHHFSEDALVTADRKVEAQSILERPDLLMMSGDQIYADHVAGPTLDAIEQAIELLGMPNEVLPNAPVPDSASLYAHPDCYFGRDKILPHDASNESLLGKWLPSRRRPIFSSRESENHLISFAEFFVMYLLVWSPTLWRYIDAKRIPNQSYQIAGTTLPLKWQQQWQKEAPIIDNFVQGLGNVQRLMAHVPTYMVFDDHDVTDDWNLTIGWEKAAYGNPFAHRIIGNGLMSYWLCQGWGNEPDNFNQEFLDLAYNSITTLEPKAQDDFVQHLYKFEQWHYTIHTSPKVVVLDTRTRRWRSESKMNKPSGLMDWEALIEFQQELMHQDKVIVVSAAPMFGVKFIEALQRGMTWAGQPLLIDAENWMAHPGSANTLLSIFTHTKTPTNFVILSGDVHYSFAYDIKLRFRRNSPNIYQITCSGFKNQFPEPLISICDIMDRMLYSPRSFLNLFTKRKRLRITKREPEFAGAKRLVNQSAIGELKLDDHGKPSEISILTASGKVIGFLPTDSD</sequence>
<proteinExistence type="predicted"/>
<evidence type="ECO:0000313" key="2">
    <source>
        <dbReference type="Proteomes" id="UP001155586"/>
    </source>
</evidence>
<name>A0A9X3CFW6_9VIBR</name>
<dbReference type="Proteomes" id="UP001155586">
    <property type="component" value="Unassembled WGS sequence"/>
</dbReference>
<dbReference type="PANTHER" id="PTHR37031:SF2">
    <property type="entry name" value="PHOD-LIKE PHOSPHATASE METALLOPHOSPHATASE DOMAIN-CONTAINING PROTEIN"/>
    <property type="match status" value="1"/>
</dbReference>
<evidence type="ECO:0000313" key="1">
    <source>
        <dbReference type="EMBL" id="MCW8335016.1"/>
    </source>
</evidence>
<reference evidence="1" key="1">
    <citation type="submission" date="2022-02" db="EMBL/GenBank/DDBJ databases">
        <title>Vibrio sp. nov., a new bacterium isolated from Bohai sea, China.</title>
        <authorList>
            <person name="Yuan Y."/>
        </authorList>
    </citation>
    <scope>NUCLEOTIDE SEQUENCE</scope>
    <source>
        <strain evidence="1">DBSS07</strain>
    </source>
</reference>
<keyword evidence="2" id="KW-1185">Reference proteome</keyword>
<protein>
    <submittedName>
        <fullName evidence="1">Alkaline phosphatase family protein</fullName>
    </submittedName>
</protein>